<name>A0A1H7X766_AQUAM</name>
<dbReference type="PROSITE" id="PS51782">
    <property type="entry name" value="LYSM"/>
    <property type="match status" value="1"/>
</dbReference>
<dbReference type="InterPro" id="IPR036779">
    <property type="entry name" value="LysM_dom_sf"/>
</dbReference>
<keyword evidence="3" id="KW-1185">Reference proteome</keyword>
<gene>
    <name evidence="2" type="ORF">SAMN04487910_4665</name>
</gene>
<feature type="domain" description="LysM" evidence="1">
    <location>
        <begin position="72"/>
        <end position="118"/>
    </location>
</feature>
<dbReference type="InterPro" id="IPR018392">
    <property type="entry name" value="LysM"/>
</dbReference>
<organism evidence="2 3">
    <name type="scientific">Aquimarina amphilecti</name>
    <dbReference type="NCBI Taxonomy" id="1038014"/>
    <lineage>
        <taxon>Bacteria</taxon>
        <taxon>Pseudomonadati</taxon>
        <taxon>Bacteroidota</taxon>
        <taxon>Flavobacteriia</taxon>
        <taxon>Flavobacteriales</taxon>
        <taxon>Flavobacteriaceae</taxon>
        <taxon>Aquimarina</taxon>
    </lineage>
</organism>
<dbReference type="CDD" id="cd00118">
    <property type="entry name" value="LysM"/>
    <property type="match status" value="1"/>
</dbReference>
<dbReference type="RefSeq" id="WP_091412863.1">
    <property type="nucleotide sequence ID" value="NZ_FOAB01000013.1"/>
</dbReference>
<accession>A0A1H7X766</accession>
<evidence type="ECO:0000313" key="2">
    <source>
        <dbReference type="EMBL" id="SEM29670.1"/>
    </source>
</evidence>
<dbReference type="SMART" id="SM00257">
    <property type="entry name" value="LysM"/>
    <property type="match status" value="1"/>
</dbReference>
<dbReference type="NCBIfam" id="TIGR02594">
    <property type="entry name" value="TIGR02594 family protein"/>
    <property type="match status" value="1"/>
</dbReference>
<dbReference type="EMBL" id="FOAB01000013">
    <property type="protein sequence ID" value="SEM29670.1"/>
    <property type="molecule type" value="Genomic_DNA"/>
</dbReference>
<dbReference type="InterPro" id="IPR013423">
    <property type="entry name" value="CHP02594"/>
</dbReference>
<proteinExistence type="predicted"/>
<dbReference type="Proteomes" id="UP000198521">
    <property type="component" value="Unassembled WGS sequence"/>
</dbReference>
<sequence length="519" mass="58410">MGEHIQEAINAARQLIEARSKRIEEINRNWADYANQTTLATNEGEEALQDAYFAEKKEREVPANDSSETEPETYTVVSGDTLGRIANSYDDVSVEDIVQANSSLDSADEIGVGDILIIPNVIPMITEVYYNPTNIVTLGSDTYIVVKGFALQGKEATIQVFEKSPFLLMEAEDTPLTFLEYGSLDPEGDDLINENQTEFKVQFNDQGEAIVKIQLRPKKEDPDTVYLEWQEKFIPKEPEEGMTLPPPTQEEIQIIEPEQPLTFGNGTPGEYVLSPTNQSANFPLPGAKPSLPPIIDFLWLKVEVAGDNGTYERRFPEERGEYFSLEVNKRAPWMEIAIREAKKARGIVEGIEPMYTMAKNYLRFVGNPFEPTSSRNGPWCAAFMNWCMEESGYNYALSASSLAPIHENFDKNFKQIEVPIYGCIVVYANISQWRGHTGFLFGMATNGDYILLGGNQDNSIKLAPYGESIGSKRLYGFYVPADYELGFNDQLTDNDRNIDISRIHTEWGIIPSEDKQEVE</sequence>
<dbReference type="AlphaFoldDB" id="A0A1H7X766"/>
<dbReference type="STRING" id="1038014.SAMN04487910_4665"/>
<dbReference type="Pfam" id="PF01476">
    <property type="entry name" value="LysM"/>
    <property type="match status" value="1"/>
</dbReference>
<protein>
    <submittedName>
        <fullName evidence="2">TIGR02594 family protein</fullName>
    </submittedName>
</protein>
<dbReference type="Gene3D" id="3.10.350.10">
    <property type="entry name" value="LysM domain"/>
    <property type="match status" value="1"/>
</dbReference>
<reference evidence="2 3" key="1">
    <citation type="submission" date="2016-10" db="EMBL/GenBank/DDBJ databases">
        <authorList>
            <person name="de Groot N.N."/>
        </authorList>
    </citation>
    <scope>NUCLEOTIDE SEQUENCE [LARGE SCALE GENOMIC DNA]</scope>
    <source>
        <strain evidence="2 3">DSM 25232</strain>
    </source>
</reference>
<evidence type="ECO:0000313" key="3">
    <source>
        <dbReference type="Proteomes" id="UP000198521"/>
    </source>
</evidence>
<dbReference type="OrthoDB" id="1242806at2"/>
<dbReference type="SUPFAM" id="SSF54106">
    <property type="entry name" value="LysM domain"/>
    <property type="match status" value="1"/>
</dbReference>
<evidence type="ECO:0000259" key="1">
    <source>
        <dbReference type="PROSITE" id="PS51782"/>
    </source>
</evidence>